<sequence length="88" mass="10269">MRYFADSDYVIAEIMDPMQIVGKTIQDVRTLTDAIRTKMFDAFAKINNGAAEEFRNRQEQISEIKKICQGLESTRKIIGISHYFRYPM</sequence>
<dbReference type="WBParaSite" id="EN70_10417">
    <property type="protein sequence ID" value="EN70_10417"/>
    <property type="gene ID" value="EN70_10417"/>
</dbReference>
<organism evidence="1 2">
    <name type="scientific">Loa loa</name>
    <name type="common">Eye worm</name>
    <name type="synonym">Filaria loa</name>
    <dbReference type="NCBI Taxonomy" id="7209"/>
    <lineage>
        <taxon>Eukaryota</taxon>
        <taxon>Metazoa</taxon>
        <taxon>Ecdysozoa</taxon>
        <taxon>Nematoda</taxon>
        <taxon>Chromadorea</taxon>
        <taxon>Rhabditida</taxon>
        <taxon>Spirurina</taxon>
        <taxon>Spiruromorpha</taxon>
        <taxon>Filarioidea</taxon>
        <taxon>Onchocercidae</taxon>
        <taxon>Loa</taxon>
    </lineage>
</organism>
<protein>
    <submittedName>
        <fullName evidence="2 3">Mediator of RNA polymerase II transcription subunit 7</fullName>
    </submittedName>
</protein>
<proteinExistence type="predicted"/>
<keyword evidence="1" id="KW-1185">Reference proteome</keyword>
<dbReference type="WBParaSite" id="EN70_10416">
    <property type="protein sequence ID" value="EN70_10416"/>
    <property type="gene ID" value="EN70_10416"/>
</dbReference>
<reference evidence="2 3" key="2">
    <citation type="submission" date="2016-11" db="UniProtKB">
        <authorList>
            <consortium name="WormBaseParasite"/>
        </authorList>
    </citation>
    <scope>IDENTIFICATION</scope>
</reference>
<evidence type="ECO:0000313" key="2">
    <source>
        <dbReference type="WBParaSite" id="EN70_10352"/>
    </source>
</evidence>
<name>A0A1I7V6B1_LOALO</name>
<evidence type="ECO:0000313" key="3">
    <source>
        <dbReference type="WBParaSite" id="EN70_10416"/>
    </source>
</evidence>
<dbReference type="AlphaFoldDB" id="A0A1I7V6B1"/>
<dbReference type="Proteomes" id="UP000095285">
    <property type="component" value="Unassembled WGS sequence"/>
</dbReference>
<accession>A0A1I7V6B1</accession>
<reference evidence="1" key="1">
    <citation type="submission" date="2012-04" db="EMBL/GenBank/DDBJ databases">
        <title>The Genome Sequence of Loa loa.</title>
        <authorList>
            <consortium name="The Broad Institute Genome Sequencing Platform"/>
            <consortium name="Broad Institute Genome Sequencing Center for Infectious Disease"/>
            <person name="Nutman T.B."/>
            <person name="Fink D.L."/>
            <person name="Russ C."/>
            <person name="Young S."/>
            <person name="Zeng Q."/>
            <person name="Gargeya S."/>
            <person name="Alvarado L."/>
            <person name="Berlin A."/>
            <person name="Chapman S.B."/>
            <person name="Chen Z."/>
            <person name="Freedman E."/>
            <person name="Gellesch M."/>
            <person name="Goldberg J."/>
            <person name="Griggs A."/>
            <person name="Gujja S."/>
            <person name="Heilman E.R."/>
            <person name="Heiman D."/>
            <person name="Howarth C."/>
            <person name="Mehta T."/>
            <person name="Neiman D."/>
            <person name="Pearson M."/>
            <person name="Roberts A."/>
            <person name="Saif S."/>
            <person name="Shea T."/>
            <person name="Shenoy N."/>
            <person name="Sisk P."/>
            <person name="Stolte C."/>
            <person name="Sykes S."/>
            <person name="White J."/>
            <person name="Yandava C."/>
            <person name="Haas B."/>
            <person name="Henn M.R."/>
            <person name="Nusbaum C."/>
            <person name="Birren B."/>
        </authorList>
    </citation>
    <scope>NUCLEOTIDE SEQUENCE [LARGE SCALE GENOMIC DNA]</scope>
</reference>
<dbReference type="WBParaSite" id="EN70_10352">
    <property type="protein sequence ID" value="EN70_10352"/>
    <property type="gene ID" value="EN70_10352"/>
</dbReference>
<evidence type="ECO:0000313" key="1">
    <source>
        <dbReference type="Proteomes" id="UP000095285"/>
    </source>
</evidence>